<dbReference type="EMBL" id="MAVT02002623">
    <property type="protein sequence ID" value="POS69135.1"/>
    <property type="molecule type" value="Genomic_DNA"/>
</dbReference>
<dbReference type="GO" id="GO:0003972">
    <property type="term" value="F:RNA ligase (ATP) activity"/>
    <property type="evidence" value="ECO:0007669"/>
    <property type="project" value="InterPro"/>
</dbReference>
<dbReference type="FunCoup" id="A0A2P5HFW2">
    <property type="interactions" value="84"/>
</dbReference>
<dbReference type="InterPro" id="IPR027417">
    <property type="entry name" value="P-loop_NTPase"/>
</dbReference>
<feature type="domain" description="tRNA ligase phosphodiesterase" evidence="3">
    <location>
        <begin position="667"/>
        <end position="914"/>
    </location>
</feature>
<feature type="signal peptide" evidence="2">
    <location>
        <begin position="1"/>
        <end position="15"/>
    </location>
</feature>
<organism evidence="6 7">
    <name type="scientific">Diaporthe helianthi</name>
    <dbReference type="NCBI Taxonomy" id="158607"/>
    <lineage>
        <taxon>Eukaryota</taxon>
        <taxon>Fungi</taxon>
        <taxon>Dikarya</taxon>
        <taxon>Ascomycota</taxon>
        <taxon>Pezizomycotina</taxon>
        <taxon>Sordariomycetes</taxon>
        <taxon>Sordariomycetidae</taxon>
        <taxon>Diaporthales</taxon>
        <taxon>Diaporthaceae</taxon>
        <taxon>Diaporthe</taxon>
    </lineage>
</organism>
<evidence type="ECO:0000259" key="5">
    <source>
        <dbReference type="Pfam" id="PF09511"/>
    </source>
</evidence>
<dbReference type="InterPro" id="IPR019039">
    <property type="entry name" value="T4-Rnl1-like_N"/>
</dbReference>
<dbReference type="InterPro" id="IPR015965">
    <property type="entry name" value="tRNA_lig_PDEase"/>
</dbReference>
<feature type="domain" description="T4 RNA ligase 1-like N-terminal" evidence="5">
    <location>
        <begin position="183"/>
        <end position="417"/>
    </location>
</feature>
<name>A0A2P5HFW2_DIAHE</name>
<evidence type="ECO:0008006" key="8">
    <source>
        <dbReference type="Google" id="ProtNLM"/>
    </source>
</evidence>
<evidence type="ECO:0000256" key="2">
    <source>
        <dbReference type="SAM" id="SignalP"/>
    </source>
</evidence>
<evidence type="ECO:0000259" key="3">
    <source>
        <dbReference type="Pfam" id="PF08302"/>
    </source>
</evidence>
<dbReference type="STRING" id="158607.A0A2P5HFW2"/>
<accession>A0A2P5HFW2</accession>
<feature type="compositionally biased region" description="Basic and acidic residues" evidence="1">
    <location>
        <begin position="713"/>
        <end position="723"/>
    </location>
</feature>
<feature type="domain" description="tRNA ligase kinase" evidence="4">
    <location>
        <begin position="509"/>
        <end position="664"/>
    </location>
</feature>
<sequence>MCAVAAFPVTPSLLAVQVFLASRFGTPKYLTIRIYFQALHRSLLRLQTSRNFILSPVNIAFTPASYWLLQIATFGTPPGSLSTPRNHPNPAVATSQAIEQPVQDKAAALSSAPAGMATPFAEQSPEIVARLCRSLEDAAKDKKKAGFTAKKNKYAVAGSRDGLTVDSWKFQEYDYKKRGLPTYARGLFTTSTRTNVPEIAIRGYDKFFNVGEVHETCWDVIETQTTGPYELTLKENGCIIFMSGLEDGTLLVCSKHSTGERSDVNLSHAAAGERWVDRQLQALGRTKEDLARELRSRNITAVAELCDDGFEEHILAYGPDKAGLYLHGINVNVPEFMTYPAASVHQFADGWGFRKVGVLRMDTITEVRKFLEECAETGAHEGRDVEGFVVRCKRSWDPSKVRPFDWFFKYKFEEPYLLYRQWRESTKALIAGKPPRVTKHRAITEEYLIFAKKRLAADPNLGKLYTQNHGIIALRNDFLAFKKIDGADAAKFEELFGDGGHTEVEQDVILVPVATIGCGKTTIAVGLSKLFGFGHVQNDNITGAKRPPRFTKMVLEQLESHPAVTADRNNAQKHERKQILTDVKIQHGDARLIALNFVHDNLDRVREITQGRVLARGDNHQTIQAATDPQKVKGIMEGFLKRFEPLDSDRAPDNGFDAVINLDPLKSSRENLETVVNELHRLYPQLVRHIPKAEEMDRVIQEAMDEYHPDLRHTIPDRKKTNKENQNGGHAQAQKKSKKKAFEYMSVDVPATDINSILEKTFREAGAEKSRFYKLLGGTRRIQPNFHVTLMHRATSKAHPEVWNRYSRLQAEAEASTGIPDSALAEVEVVLERVVYDGRVMAIVVRLNDPENKWQCVNKVAHLTVGTRDNNIKPKESNDLLARWISRGASEHPEIEDIGFEGRPSVRGTVKAVMAR</sequence>
<dbReference type="Pfam" id="PF08302">
    <property type="entry name" value="tRNA_lig_CPD"/>
    <property type="match status" value="1"/>
</dbReference>
<dbReference type="Gene3D" id="3.40.50.300">
    <property type="entry name" value="P-loop containing nucleotide triphosphate hydrolases"/>
    <property type="match status" value="1"/>
</dbReference>
<reference evidence="6" key="1">
    <citation type="submission" date="2017-09" db="EMBL/GenBank/DDBJ databases">
        <title>Polyketide synthases of a Diaporthe helianthi virulent isolate.</title>
        <authorList>
            <person name="Baroncelli R."/>
        </authorList>
    </citation>
    <scope>NUCLEOTIDE SEQUENCE [LARGE SCALE GENOMIC DNA]</scope>
    <source>
        <strain evidence="6">7/96</strain>
    </source>
</reference>
<keyword evidence="2" id="KW-0732">Signal</keyword>
<protein>
    <recommendedName>
        <fullName evidence="8">tRNA ligase</fullName>
    </recommendedName>
</protein>
<evidence type="ECO:0000256" key="1">
    <source>
        <dbReference type="SAM" id="MobiDB-lite"/>
    </source>
</evidence>
<evidence type="ECO:0000259" key="4">
    <source>
        <dbReference type="Pfam" id="PF08303"/>
    </source>
</evidence>
<dbReference type="InParanoid" id="A0A2P5HFW2"/>
<evidence type="ECO:0000313" key="7">
    <source>
        <dbReference type="Proteomes" id="UP000094444"/>
    </source>
</evidence>
<dbReference type="InterPro" id="IPR015966">
    <property type="entry name" value="tRNA_lig_kin_fungi"/>
</dbReference>
<gene>
    <name evidence="6" type="ORF">DHEL01_v212472</name>
</gene>
<feature type="region of interest" description="Disordered" evidence="1">
    <location>
        <begin position="713"/>
        <end position="739"/>
    </location>
</feature>
<proteinExistence type="predicted"/>
<feature type="chain" id="PRO_5015122442" description="tRNA ligase" evidence="2">
    <location>
        <begin position="16"/>
        <end position="916"/>
    </location>
</feature>
<dbReference type="Proteomes" id="UP000094444">
    <property type="component" value="Unassembled WGS sequence"/>
</dbReference>
<dbReference type="FunFam" id="3.40.50.300:FF:001690">
    <property type="entry name" value="tRNA ligase"/>
    <property type="match status" value="1"/>
</dbReference>
<dbReference type="AlphaFoldDB" id="A0A2P5HFW2"/>
<dbReference type="GO" id="GO:0006388">
    <property type="term" value="P:tRNA splicing, via endonucleolytic cleavage and ligation"/>
    <property type="evidence" value="ECO:0007669"/>
    <property type="project" value="InterPro"/>
</dbReference>
<dbReference type="PANTHER" id="PTHR32004">
    <property type="entry name" value="TRNA LIGASE"/>
    <property type="match status" value="1"/>
</dbReference>
<comment type="caution">
    <text evidence="6">The sequence shown here is derived from an EMBL/GenBank/DDBJ whole genome shotgun (WGS) entry which is preliminary data.</text>
</comment>
<dbReference type="Pfam" id="PF09511">
    <property type="entry name" value="RNA_lig_T4_1"/>
    <property type="match status" value="1"/>
</dbReference>
<dbReference type="PANTHER" id="PTHR32004:SF1">
    <property type="entry name" value="TRNA LIGASE"/>
    <property type="match status" value="1"/>
</dbReference>
<evidence type="ECO:0000313" key="6">
    <source>
        <dbReference type="EMBL" id="POS69135.1"/>
    </source>
</evidence>
<dbReference type="GO" id="GO:0005634">
    <property type="term" value="C:nucleus"/>
    <property type="evidence" value="ECO:0007669"/>
    <property type="project" value="TreeGrafter"/>
</dbReference>
<dbReference type="OrthoDB" id="276239at2759"/>
<dbReference type="GO" id="GO:0005524">
    <property type="term" value="F:ATP binding"/>
    <property type="evidence" value="ECO:0007669"/>
    <property type="project" value="InterPro"/>
</dbReference>
<dbReference type="Pfam" id="PF08303">
    <property type="entry name" value="tRNA_lig_kinase"/>
    <property type="match status" value="1"/>
</dbReference>
<keyword evidence="7" id="KW-1185">Reference proteome</keyword>